<dbReference type="AlphaFoldDB" id="A0A2R5LN08"/>
<dbReference type="GO" id="GO:0006360">
    <property type="term" value="P:transcription by RNA polymerase I"/>
    <property type="evidence" value="ECO:0007669"/>
    <property type="project" value="TreeGrafter"/>
</dbReference>
<evidence type="ECO:0000256" key="5">
    <source>
        <dbReference type="SAM" id="MobiDB-lite"/>
    </source>
</evidence>
<dbReference type="Pfam" id="PF08243">
    <property type="entry name" value="SPT2"/>
    <property type="match status" value="1"/>
</dbReference>
<dbReference type="InterPro" id="IPR013256">
    <property type="entry name" value="Chromatin_SPT2"/>
</dbReference>
<name>A0A2R5LN08_9ACAR</name>
<organism evidence="7">
    <name type="scientific">Ornithodoros turicata</name>
    <dbReference type="NCBI Taxonomy" id="34597"/>
    <lineage>
        <taxon>Eukaryota</taxon>
        <taxon>Metazoa</taxon>
        <taxon>Ecdysozoa</taxon>
        <taxon>Arthropoda</taxon>
        <taxon>Chelicerata</taxon>
        <taxon>Arachnida</taxon>
        <taxon>Acari</taxon>
        <taxon>Parasitiformes</taxon>
        <taxon>Ixodida</taxon>
        <taxon>Ixodoidea</taxon>
        <taxon>Argasidae</taxon>
        <taxon>Ornithodorinae</taxon>
        <taxon>Ornithodoros</taxon>
    </lineage>
</organism>
<feature type="compositionally biased region" description="Acidic residues" evidence="5">
    <location>
        <begin position="518"/>
        <end position="539"/>
    </location>
</feature>
<evidence type="ECO:0000256" key="4">
    <source>
        <dbReference type="SAM" id="Coils"/>
    </source>
</evidence>
<dbReference type="GO" id="GO:0006334">
    <property type="term" value="P:nucleosome assembly"/>
    <property type="evidence" value="ECO:0007669"/>
    <property type="project" value="TreeGrafter"/>
</dbReference>
<dbReference type="SMART" id="SM00784">
    <property type="entry name" value="SPT2"/>
    <property type="match status" value="1"/>
</dbReference>
<reference evidence="7" key="1">
    <citation type="submission" date="2018-03" db="EMBL/GenBank/DDBJ databases">
        <title>The relapsing fever spirochete Borrelia turicatae persists in the highly oxidative environment of its soft-bodied tick vector.</title>
        <authorList>
            <person name="Bourret T.J."/>
            <person name="Boyle W.K."/>
            <person name="Valenzuela J.G."/>
            <person name="Oliveira F."/>
            <person name="Lopez J.E."/>
        </authorList>
    </citation>
    <scope>NUCLEOTIDE SEQUENCE</scope>
    <source>
        <strain evidence="7">Kansas strain/isolate</strain>
        <tissue evidence="7">Salivary glands</tissue>
    </source>
</reference>
<dbReference type="GO" id="GO:0005730">
    <property type="term" value="C:nucleolus"/>
    <property type="evidence" value="ECO:0007669"/>
    <property type="project" value="TreeGrafter"/>
</dbReference>
<accession>A0A2R5LN08</accession>
<protein>
    <recommendedName>
        <fullName evidence="2">Protein SPT2 homolog</fullName>
    </recommendedName>
</protein>
<evidence type="ECO:0000259" key="6">
    <source>
        <dbReference type="Pfam" id="PF22878"/>
    </source>
</evidence>
<evidence type="ECO:0000256" key="2">
    <source>
        <dbReference type="ARBA" id="ARBA00013786"/>
    </source>
</evidence>
<feature type="region of interest" description="Disordered" evidence="5">
    <location>
        <begin position="132"/>
        <end position="309"/>
    </location>
</feature>
<evidence type="ECO:0000256" key="3">
    <source>
        <dbReference type="ARBA" id="ARBA00023054"/>
    </source>
</evidence>
<evidence type="ECO:0000256" key="1">
    <source>
        <dbReference type="ARBA" id="ARBA00006461"/>
    </source>
</evidence>
<feature type="domain" description="SPT2 homolog N-terminal" evidence="6">
    <location>
        <begin position="1"/>
        <end position="93"/>
    </location>
</feature>
<evidence type="ECO:0000313" key="7">
    <source>
        <dbReference type="EMBL" id="MBY10677.1"/>
    </source>
</evidence>
<dbReference type="PANTHER" id="PTHR22691">
    <property type="entry name" value="YEAST SPT2-RELATED"/>
    <property type="match status" value="1"/>
</dbReference>
<feature type="region of interest" description="Disordered" evidence="5">
    <location>
        <begin position="74"/>
        <end position="95"/>
    </location>
</feature>
<feature type="region of interest" description="Disordered" evidence="5">
    <location>
        <begin position="333"/>
        <end position="551"/>
    </location>
</feature>
<feature type="coiled-coil region" evidence="4">
    <location>
        <begin position="584"/>
        <end position="622"/>
    </location>
</feature>
<dbReference type="GO" id="GO:0003677">
    <property type="term" value="F:DNA binding"/>
    <property type="evidence" value="ECO:0007669"/>
    <property type="project" value="TreeGrafter"/>
</dbReference>
<dbReference type="Pfam" id="PF22878">
    <property type="entry name" value="SPT2_N"/>
    <property type="match status" value="1"/>
</dbReference>
<dbReference type="InterPro" id="IPR054552">
    <property type="entry name" value="SPT2_N"/>
</dbReference>
<proteinExistence type="inferred from homology"/>
<feature type="compositionally biased region" description="Basic and acidic residues" evidence="5">
    <location>
        <begin position="202"/>
        <end position="249"/>
    </location>
</feature>
<feature type="compositionally biased region" description="Polar residues" evidence="5">
    <location>
        <begin position="449"/>
        <end position="461"/>
    </location>
</feature>
<dbReference type="EMBL" id="GGLE01006551">
    <property type="protein sequence ID" value="MBY10677.1"/>
    <property type="molecule type" value="Transcribed_RNA"/>
</dbReference>
<dbReference type="GO" id="GO:0042393">
    <property type="term" value="F:histone binding"/>
    <property type="evidence" value="ECO:0007669"/>
    <property type="project" value="TreeGrafter"/>
</dbReference>
<feature type="compositionally biased region" description="Basic and acidic residues" evidence="5">
    <location>
        <begin position="465"/>
        <end position="489"/>
    </location>
</feature>
<feature type="compositionally biased region" description="Polar residues" evidence="5">
    <location>
        <begin position="359"/>
        <end position="375"/>
    </location>
</feature>
<dbReference type="PANTHER" id="PTHR22691:SF8">
    <property type="entry name" value="PROTEIN SPT2 HOMOLOG"/>
    <property type="match status" value="1"/>
</dbReference>
<comment type="similarity">
    <text evidence="1">Belongs to the SPT2 family.</text>
</comment>
<keyword evidence="3 4" id="KW-0175">Coiled coil</keyword>
<sequence length="627" mass="72581">MNFGHLLNVAEKNRSVATVEKNVRRYTTEVAPAKKPPKSNVQSAAIRAFLQRKEQEEKQKALDEQRKKEKLLELRAQSTKSNKRAKLMASRTKDNDFSRIRLTEDEEEMRRKREMELHRKMLTDKVERMKARIALQQQEESMPHKRKRRRHSTEADGELAEQKPQERKPRKRKYELYTGEDEPKEEKKPRPVTRPPPPPIVDYHDLLKIAKVKQHEPVQAEKVVEKPKEESRPLTKREKERRMEEELHRKGVKLQSLPPIKKKSSTSSTADKKPGRDQPNGKTPPSKVPHSSKVANSEKGGEKATNGCAKQSLLEARAALEEAQRRFDLEQRRLKEASLKAGQDVSSTRDDRVTKKPSALNSSKNPRPAPSSTGLAKTKKPDSKLDEDTYYAYSNKPKSSLQESRSKSGLPKHMGAPSTSRPAPPVSKGQKPGTVSSSSLEKRRAAEQGTKSVQKAGSSAQKPRISPEELQRRREMALRMKEKLQERKMSPPPEKKKKSYEEQYEDLYRRLQGTQYIESEEEGEDDEYEDEEDDLDGFIDDGPTSEGLDYSEHIREIFGYDRRKFADFDDDEEALESSYAQQMKEEVRSARIGLKEDIEDMKREEEELRRKQLKKLENLRRMRRKLR</sequence>